<evidence type="ECO:0008006" key="3">
    <source>
        <dbReference type="Google" id="ProtNLM"/>
    </source>
</evidence>
<evidence type="ECO:0000313" key="2">
    <source>
        <dbReference type="Proteomes" id="UP000295238"/>
    </source>
</evidence>
<dbReference type="RefSeq" id="WP_133318422.1">
    <property type="nucleotide sequence ID" value="NZ_SMTL01000011.1"/>
</dbReference>
<name>A0A4R5U6G5_9HYPH</name>
<proteinExistence type="predicted"/>
<gene>
    <name evidence="1" type="ORF">E2F50_22440</name>
</gene>
<dbReference type="EMBL" id="SMTL01000011">
    <property type="protein sequence ID" value="TDK29602.1"/>
    <property type="molecule type" value="Genomic_DNA"/>
</dbReference>
<dbReference type="AlphaFoldDB" id="A0A4R5U6G5"/>
<accession>A0A4R5U6G5</accession>
<dbReference type="OrthoDB" id="8363518at2"/>
<evidence type="ECO:0000313" key="1">
    <source>
        <dbReference type="EMBL" id="TDK29602.1"/>
    </source>
</evidence>
<protein>
    <recommendedName>
        <fullName evidence="3">SMI1/KNR4 family protein</fullName>
    </recommendedName>
</protein>
<organism evidence="1 2">
    <name type="scientific">Rhizobium deserti</name>
    <dbReference type="NCBI Taxonomy" id="2547961"/>
    <lineage>
        <taxon>Bacteria</taxon>
        <taxon>Pseudomonadati</taxon>
        <taxon>Pseudomonadota</taxon>
        <taxon>Alphaproteobacteria</taxon>
        <taxon>Hyphomicrobiales</taxon>
        <taxon>Rhizobiaceae</taxon>
        <taxon>Rhizobium/Agrobacterium group</taxon>
        <taxon>Rhizobium</taxon>
    </lineage>
</organism>
<dbReference type="InterPro" id="IPR037883">
    <property type="entry name" value="Knr4/Smi1-like_sf"/>
</dbReference>
<dbReference type="SUPFAM" id="SSF160631">
    <property type="entry name" value="SMI1/KNR4-like"/>
    <property type="match status" value="1"/>
</dbReference>
<comment type="caution">
    <text evidence="1">The sequence shown here is derived from an EMBL/GenBank/DDBJ whole genome shotgun (WGS) entry which is preliminary data.</text>
</comment>
<dbReference type="Proteomes" id="UP000295238">
    <property type="component" value="Unassembled WGS sequence"/>
</dbReference>
<dbReference type="Gene3D" id="3.40.1580.10">
    <property type="entry name" value="SMI1/KNR4-like"/>
    <property type="match status" value="1"/>
</dbReference>
<reference evidence="1 2" key="1">
    <citation type="submission" date="2019-03" db="EMBL/GenBank/DDBJ databases">
        <title>Rhizobium sp. nov., an bacterium isolated from biocrust in Mu Us Desert.</title>
        <authorList>
            <person name="Lixiong L."/>
        </authorList>
    </citation>
    <scope>NUCLEOTIDE SEQUENCE [LARGE SCALE GENOMIC DNA]</scope>
    <source>
        <strain evidence="1 2">SPY-1</strain>
    </source>
</reference>
<keyword evidence="2" id="KW-1185">Reference proteome</keyword>
<sequence length="208" mass="23600">MSEVTRWLIPNYFKGMTMDLKAHNPTLFESYEQARDYPPDEFGPRWKEIEASEFDNFRSQTGLELPDDYVDFIDTYGEFAIWTADFDKLFARVQWESGKSANAEIGTVSGPAGMLEYRQSYLGNGGNARIPETFAPLTFDSGYGHAMLDLSKENFGKIRYMKVKSQAFGVAGYGWEDVGMIADNFLGFIRQIDTKKQLAKNFGAPRKA</sequence>